<dbReference type="EMBL" id="JAPUBN010000018">
    <property type="protein sequence ID" value="MCZ2722678.1"/>
    <property type="molecule type" value="Genomic_DNA"/>
</dbReference>
<feature type="binding site" evidence="4">
    <location>
        <position position="170"/>
    </location>
    <ligand>
        <name>substrate</name>
    </ligand>
</feature>
<comment type="function">
    <text evidence="4">Removes the pyruvyl group from chorismate, with concomitant aromatization of the ring, to provide 4-hydroxybenzoate (4HB) for the ubiquinone pathway.</text>
</comment>
<dbReference type="InterPro" id="IPR028978">
    <property type="entry name" value="Chorismate_lyase_/UTRA_dom_sf"/>
</dbReference>
<dbReference type="InterPro" id="IPR007440">
    <property type="entry name" value="Chorismate--pyruvate_lyase"/>
</dbReference>
<evidence type="ECO:0000313" key="6">
    <source>
        <dbReference type="Proteomes" id="UP001149719"/>
    </source>
</evidence>
<evidence type="ECO:0000256" key="3">
    <source>
        <dbReference type="ARBA" id="ARBA00023239"/>
    </source>
</evidence>
<dbReference type="SUPFAM" id="SSF64288">
    <property type="entry name" value="Chorismate lyase-like"/>
    <property type="match status" value="1"/>
</dbReference>
<evidence type="ECO:0000256" key="4">
    <source>
        <dbReference type="HAMAP-Rule" id="MF_01632"/>
    </source>
</evidence>
<feature type="binding site" evidence="4">
    <location>
        <position position="82"/>
    </location>
    <ligand>
        <name>substrate</name>
    </ligand>
</feature>
<keyword evidence="4" id="KW-0670">Pyruvate</keyword>
<dbReference type="GO" id="GO:0008813">
    <property type="term" value="F:chorismate lyase activity"/>
    <property type="evidence" value="ECO:0007669"/>
    <property type="project" value="UniProtKB-EC"/>
</dbReference>
<name>A0ABT4JWC7_9GAMM</name>
<protein>
    <recommendedName>
        <fullName evidence="4">Probable chorismate pyruvate-lyase</fullName>
        <shortName evidence="4">CL</shortName>
        <shortName evidence="4">CPL</shortName>
        <ecNumber evidence="4">4.1.3.40</ecNumber>
    </recommendedName>
</protein>
<proteinExistence type="inferred from homology"/>
<dbReference type="PANTHER" id="PTHR38683">
    <property type="entry name" value="CHORISMATE PYRUVATE-LYASE"/>
    <property type="match status" value="1"/>
</dbReference>
<comment type="pathway">
    <text evidence="4">Cofactor biosynthesis; ubiquinone biosynthesis.</text>
</comment>
<organism evidence="5 6">
    <name type="scientific">Marinomonas phaeophyticola</name>
    <dbReference type="NCBI Taxonomy" id="3004091"/>
    <lineage>
        <taxon>Bacteria</taxon>
        <taxon>Pseudomonadati</taxon>
        <taxon>Pseudomonadota</taxon>
        <taxon>Gammaproteobacteria</taxon>
        <taxon>Oceanospirillales</taxon>
        <taxon>Oceanospirillaceae</taxon>
        <taxon>Marinomonas</taxon>
    </lineage>
</organism>
<evidence type="ECO:0000256" key="2">
    <source>
        <dbReference type="ARBA" id="ARBA00022688"/>
    </source>
</evidence>
<evidence type="ECO:0000313" key="5">
    <source>
        <dbReference type="EMBL" id="MCZ2722678.1"/>
    </source>
</evidence>
<reference evidence="5" key="1">
    <citation type="submission" date="2022-12" db="EMBL/GenBank/DDBJ databases">
        <title>Marinomonas 15G1-11 sp. nov, isolated from marine algae.</title>
        <authorList>
            <person name="Butt M."/>
            <person name="Choi D.G."/>
            <person name="Kim J.M."/>
            <person name="Lee J.K."/>
            <person name="Baek J.H."/>
            <person name="Jeon C.O."/>
        </authorList>
    </citation>
    <scope>NUCLEOTIDE SEQUENCE</scope>
    <source>
        <strain evidence="5">15G1-11</strain>
    </source>
</reference>
<keyword evidence="2 4" id="KW-0831">Ubiquinone biosynthesis</keyword>
<evidence type="ECO:0000256" key="1">
    <source>
        <dbReference type="ARBA" id="ARBA00022490"/>
    </source>
</evidence>
<dbReference type="PANTHER" id="PTHR38683:SF1">
    <property type="entry name" value="CHORISMATE PYRUVATE-LYASE"/>
    <property type="match status" value="1"/>
</dbReference>
<dbReference type="EC" id="4.1.3.40" evidence="4"/>
<keyword evidence="6" id="KW-1185">Reference proteome</keyword>
<dbReference type="RefSeq" id="WP_269126485.1">
    <property type="nucleotide sequence ID" value="NZ_JAPUBN010000018.1"/>
</dbReference>
<gene>
    <name evidence="4" type="primary">ubiC</name>
    <name evidence="5" type="ORF">O1D97_13925</name>
</gene>
<feature type="binding site" evidence="4">
    <location>
        <position position="120"/>
    </location>
    <ligand>
        <name>substrate</name>
    </ligand>
</feature>
<accession>A0ABT4JWC7</accession>
<dbReference type="Gene3D" id="3.40.1410.10">
    <property type="entry name" value="Chorismate lyase-like"/>
    <property type="match status" value="1"/>
</dbReference>
<comment type="caution">
    <text evidence="5">The sequence shown here is derived from an EMBL/GenBank/DDBJ whole genome shotgun (WGS) entry which is preliminary data.</text>
</comment>
<dbReference type="Pfam" id="PF04345">
    <property type="entry name" value="Chor_lyase"/>
    <property type="match status" value="1"/>
</dbReference>
<dbReference type="Proteomes" id="UP001149719">
    <property type="component" value="Unassembled WGS sequence"/>
</dbReference>
<comment type="similarity">
    <text evidence="4">Belongs to the UbiC family.</text>
</comment>
<keyword evidence="3 4" id="KW-0456">Lyase</keyword>
<keyword evidence="1 4" id="KW-0963">Cytoplasm</keyword>
<dbReference type="HAMAP" id="MF_01632">
    <property type="entry name" value="UbiC"/>
    <property type="match status" value="1"/>
</dbReference>
<comment type="subcellular location">
    <subcellularLocation>
        <location evidence="4">Cytoplasm</location>
    </subcellularLocation>
</comment>
<comment type="caution">
    <text evidence="4">Lacks conserved residue(s) required for the propagation of feature annotation.</text>
</comment>
<sequence>MFVLNFSATQQFDYHWQPLSQARMGGIPKHLRYWLAEPGSLTARLKSMGSLSIDVIKDTWGQPTHREQISLGLRPREAARVREVILKVNGTAVIYARSIVPARALVGHWRHLSQLKNQPLGGYLFKNKNLLRSPIEIALLPVNCFHNINEIVWARRSVFKQYNKGVLVCEAFLPAIKTLPATHLLP</sequence>
<comment type="catalytic activity">
    <reaction evidence="4">
        <text>chorismate = 4-hydroxybenzoate + pyruvate</text>
        <dbReference type="Rhea" id="RHEA:16505"/>
        <dbReference type="ChEBI" id="CHEBI:15361"/>
        <dbReference type="ChEBI" id="CHEBI:17879"/>
        <dbReference type="ChEBI" id="CHEBI:29748"/>
        <dbReference type="EC" id="4.1.3.40"/>
    </reaction>
</comment>